<dbReference type="GO" id="GO:0005198">
    <property type="term" value="F:structural molecule activity"/>
    <property type="evidence" value="ECO:0007669"/>
    <property type="project" value="InterPro"/>
</dbReference>
<comment type="function">
    <text evidence="1 6">Assembles around the rod to form the L-ring and probably protects the motor/basal body from shearing forces during rotation.</text>
</comment>
<evidence type="ECO:0000256" key="1">
    <source>
        <dbReference type="ARBA" id="ARBA00002591"/>
    </source>
</evidence>
<evidence type="ECO:0000256" key="2">
    <source>
        <dbReference type="ARBA" id="ARBA00004117"/>
    </source>
</evidence>
<protein>
    <recommendedName>
        <fullName evidence="6">Flagellar P-ring protein</fullName>
    </recommendedName>
    <alternativeName>
        <fullName evidence="6">Basal body P-ring protein</fullName>
    </alternativeName>
</protein>
<dbReference type="PRINTS" id="PR01010">
    <property type="entry name" value="FLGPRINGFLGI"/>
</dbReference>
<gene>
    <name evidence="6" type="primary">flgI</name>
    <name evidence="7" type="ORF">H4W19_05675</name>
    <name evidence="8" type="ORF">IAE60_14620</name>
</gene>
<dbReference type="NCBIfam" id="NF003676">
    <property type="entry name" value="PRK05303.1"/>
    <property type="match status" value="1"/>
</dbReference>
<accession>A0A7G6USK3</accession>
<evidence type="ECO:0000256" key="4">
    <source>
        <dbReference type="ARBA" id="ARBA00022729"/>
    </source>
</evidence>
<evidence type="ECO:0000313" key="8">
    <source>
        <dbReference type="EMBL" id="QNN79730.1"/>
    </source>
</evidence>
<evidence type="ECO:0000256" key="5">
    <source>
        <dbReference type="ARBA" id="ARBA00023143"/>
    </source>
</evidence>
<evidence type="ECO:0000313" key="9">
    <source>
        <dbReference type="Proteomes" id="UP000515506"/>
    </source>
</evidence>
<comment type="similarity">
    <text evidence="3 6">Belongs to the FlgI family.</text>
</comment>
<evidence type="ECO:0000313" key="10">
    <source>
        <dbReference type="Proteomes" id="UP000515838"/>
    </source>
</evidence>
<keyword evidence="9" id="KW-1185">Reference proteome</keyword>
<keyword evidence="4" id="KW-0732">Signal</keyword>
<dbReference type="AlphaFoldDB" id="A0A7G6USK3"/>
<dbReference type="EMBL" id="CP060731">
    <property type="protein sequence ID" value="QNN79730.1"/>
    <property type="molecule type" value="Genomic_DNA"/>
</dbReference>
<dbReference type="PANTHER" id="PTHR30381:SF0">
    <property type="entry name" value="FLAGELLAR P-RING PROTEIN"/>
    <property type="match status" value="1"/>
</dbReference>
<keyword evidence="8" id="KW-0966">Cell projection</keyword>
<keyword evidence="8" id="KW-0282">Flagellum</keyword>
<dbReference type="GO" id="GO:0030288">
    <property type="term" value="C:outer membrane-bounded periplasmic space"/>
    <property type="evidence" value="ECO:0007669"/>
    <property type="project" value="InterPro"/>
</dbReference>
<name>A0A7G6USK3_PSEMX</name>
<keyword evidence="5 6" id="KW-0975">Bacterial flagellum</keyword>
<keyword evidence="8" id="KW-0969">Cilium</keyword>
<dbReference type="GO" id="GO:0071973">
    <property type="term" value="P:bacterial-type flagellum-dependent cell motility"/>
    <property type="evidence" value="ECO:0007669"/>
    <property type="project" value="InterPro"/>
</dbReference>
<dbReference type="InterPro" id="IPR001782">
    <property type="entry name" value="Flag_FlgI"/>
</dbReference>
<sequence>MAWIGLVLICLAPAARAERIKDLAQVGGVRSNPLVGYGLVVGLDGTGDRTSQAPFTVQSLKNMLGELGVNVPANVNPQLKNVAAVAIHADLPAFAKPGQPIDITVSSIGNATSLRGGSLLMAPLRGADGEVYAIAQGNLVVGGFGAQGKDGSRVSVNVPSVGRIPNGATVERAIPNALDSGEGTITLNLHRADFTTVSRMVAALDQSFGSGSAYAVDAVTVAVRAPADVSRRVNFLAQVENLELTPGSAPAKVIVNARTGTVVIGAQVQVMPAAVTHGSLTVTITESANVSQPNEFSRGGQTVVTPQSSVSVSQEGNRMFKFEGGTSLDEIVRAVNEVGAAPGDLIAILEALKQAGALRAELEVI</sequence>
<dbReference type="EMBL" id="CP060028">
    <property type="protein sequence ID" value="QND82000.1"/>
    <property type="molecule type" value="Genomic_DNA"/>
</dbReference>
<evidence type="ECO:0000256" key="6">
    <source>
        <dbReference type="HAMAP-Rule" id="MF_00416"/>
    </source>
</evidence>
<dbReference type="Proteomes" id="UP000515838">
    <property type="component" value="Chromosome"/>
</dbReference>
<proteinExistence type="inferred from homology"/>
<comment type="subunit">
    <text evidence="6">The basal body constitutes a major portion of the flagellar organelle and consists of four rings (L,P,S, and M) mounted on a central rod.</text>
</comment>
<dbReference type="GO" id="GO:0009428">
    <property type="term" value="C:bacterial-type flagellum basal body, distal rod, P ring"/>
    <property type="evidence" value="ECO:0007669"/>
    <property type="project" value="InterPro"/>
</dbReference>
<dbReference type="HAMAP" id="MF_00416">
    <property type="entry name" value="FlgI"/>
    <property type="match status" value="1"/>
</dbReference>
<evidence type="ECO:0000313" key="7">
    <source>
        <dbReference type="EMBL" id="QND82000.1"/>
    </source>
</evidence>
<reference evidence="8 10" key="1">
    <citation type="submission" date="2020-08" db="EMBL/GenBank/DDBJ databases">
        <title>Streptomycin Non-resistant strain, P. mexicana.</title>
        <authorList>
            <person name="Ganesh-Kumar S."/>
            <person name="Zhe T."/>
            <person name="Yu Z."/>
            <person name="Min Y."/>
        </authorList>
    </citation>
    <scope>NUCLEOTIDE SEQUENCE [LARGE SCALE GENOMIC DNA]</scope>
    <source>
        <strain evidence="8 10">GTZY2</strain>
    </source>
</reference>
<dbReference type="Proteomes" id="UP000515506">
    <property type="component" value="Chromosome"/>
</dbReference>
<evidence type="ECO:0000256" key="3">
    <source>
        <dbReference type="ARBA" id="ARBA00008994"/>
    </source>
</evidence>
<dbReference type="Pfam" id="PF02119">
    <property type="entry name" value="FlgI"/>
    <property type="match status" value="1"/>
</dbReference>
<dbReference type="PANTHER" id="PTHR30381">
    <property type="entry name" value="FLAGELLAR P-RING PERIPLASMIC PROTEIN FLGI"/>
    <property type="match status" value="1"/>
</dbReference>
<comment type="subcellular location">
    <subcellularLocation>
        <location evidence="2 6">Bacterial flagellum basal body</location>
    </subcellularLocation>
</comment>
<reference evidence="7 9" key="2">
    <citation type="submission" date="2020-08" db="EMBL/GenBank/DDBJ databases">
        <title>Streptomycin resistant and MDR strain, P. mexicana.</title>
        <authorList>
            <person name="Ganesh-kumar S."/>
            <person name="Zhe T."/>
            <person name="Yu Z."/>
            <person name="Min Y."/>
        </authorList>
    </citation>
    <scope>NUCLEOTIDE SEQUENCE [LARGE SCALE GENOMIC DNA]</scope>
    <source>
        <strain evidence="7 9">GTZY</strain>
    </source>
</reference>
<organism evidence="8 10">
    <name type="scientific">Pseudoxanthomonas mexicana</name>
    <dbReference type="NCBI Taxonomy" id="128785"/>
    <lineage>
        <taxon>Bacteria</taxon>
        <taxon>Pseudomonadati</taxon>
        <taxon>Pseudomonadota</taxon>
        <taxon>Gammaproteobacteria</taxon>
        <taxon>Lysobacterales</taxon>
        <taxon>Lysobacteraceae</taxon>
        <taxon>Pseudoxanthomonas</taxon>
    </lineage>
</organism>